<accession>A0A9W4SD46</accession>
<dbReference type="InterPro" id="IPR031570">
    <property type="entry name" value="NBEA/BDCP_DUF4704"/>
</dbReference>
<dbReference type="InterPro" id="IPR011989">
    <property type="entry name" value="ARM-like"/>
</dbReference>
<dbReference type="GO" id="GO:0005739">
    <property type="term" value="C:mitochondrion"/>
    <property type="evidence" value="ECO:0007669"/>
    <property type="project" value="UniProtKB-SubCell"/>
</dbReference>
<dbReference type="InterPro" id="IPR016024">
    <property type="entry name" value="ARM-type_fold"/>
</dbReference>
<keyword evidence="4 9" id="KW-0853">WD repeat</keyword>
<proteinExistence type="inferred from homology"/>
<feature type="domain" description="BEACH" evidence="10">
    <location>
        <begin position="1571"/>
        <end position="1862"/>
    </location>
</feature>
<dbReference type="InterPro" id="IPR036322">
    <property type="entry name" value="WD40_repeat_dom_sf"/>
</dbReference>
<evidence type="ECO:0000256" key="6">
    <source>
        <dbReference type="ARBA" id="ARBA00023128"/>
    </source>
</evidence>
<evidence type="ECO:0000256" key="8">
    <source>
        <dbReference type="ARBA" id="ARBA00073334"/>
    </source>
</evidence>
<dbReference type="SUPFAM" id="SSF50978">
    <property type="entry name" value="WD40 repeat-like"/>
    <property type="match status" value="1"/>
</dbReference>
<organism evidence="12 13">
    <name type="scientific">Funneliformis geosporum</name>
    <dbReference type="NCBI Taxonomy" id="1117311"/>
    <lineage>
        <taxon>Eukaryota</taxon>
        <taxon>Fungi</taxon>
        <taxon>Fungi incertae sedis</taxon>
        <taxon>Mucoromycota</taxon>
        <taxon>Glomeromycotina</taxon>
        <taxon>Glomeromycetes</taxon>
        <taxon>Glomerales</taxon>
        <taxon>Glomeraceae</taxon>
        <taxon>Funneliformis</taxon>
    </lineage>
</organism>
<dbReference type="InterPro" id="IPR001680">
    <property type="entry name" value="WD40_rpt"/>
</dbReference>
<dbReference type="Gene3D" id="3.40.50.1440">
    <property type="entry name" value="Tubulin/FtsZ, GTPase domain"/>
    <property type="match status" value="1"/>
</dbReference>
<dbReference type="SUPFAM" id="SSF50729">
    <property type="entry name" value="PH domain-like"/>
    <property type="match status" value="1"/>
</dbReference>
<dbReference type="Gene3D" id="2.130.10.10">
    <property type="entry name" value="YVTN repeat-like/Quinoprotein amine dehydrogenase"/>
    <property type="match status" value="1"/>
</dbReference>
<evidence type="ECO:0000313" key="13">
    <source>
        <dbReference type="Proteomes" id="UP001153678"/>
    </source>
</evidence>
<dbReference type="PROSITE" id="PS50197">
    <property type="entry name" value="BEACH"/>
    <property type="match status" value="1"/>
</dbReference>
<comment type="function">
    <text evidence="7">May be involved in protein sorting and cell wall formation.</text>
</comment>
<dbReference type="GO" id="GO:0019901">
    <property type="term" value="F:protein kinase binding"/>
    <property type="evidence" value="ECO:0007669"/>
    <property type="project" value="TreeGrafter"/>
</dbReference>
<dbReference type="PANTHER" id="PTHR13743:SF112">
    <property type="entry name" value="BEACH DOMAIN-CONTAINING PROTEIN"/>
    <property type="match status" value="1"/>
</dbReference>
<keyword evidence="13" id="KW-1185">Reference proteome</keyword>
<dbReference type="CDD" id="cd06071">
    <property type="entry name" value="Beach"/>
    <property type="match status" value="1"/>
</dbReference>
<dbReference type="Pfam" id="PF10644">
    <property type="entry name" value="Misat_Tub_SegII"/>
    <property type="match status" value="1"/>
</dbReference>
<dbReference type="Pfam" id="PF20426">
    <property type="entry name" value="NBCH_WD40"/>
    <property type="match status" value="1"/>
</dbReference>
<dbReference type="Proteomes" id="UP001153678">
    <property type="component" value="Unassembled WGS sequence"/>
</dbReference>
<evidence type="ECO:0000256" key="9">
    <source>
        <dbReference type="PROSITE-ProRule" id="PRU00221"/>
    </source>
</evidence>
<feature type="repeat" description="WD" evidence="9">
    <location>
        <begin position="2040"/>
        <end position="2081"/>
    </location>
</feature>
<sequence length="2702" mass="310378">MDTLNIYKNTESVEIYSTVDSLDTCVATDYSLVEQTIEVENSLEVLSSLLTNNEEWQVNGTVPFMISSRALEMLLYYLPTLEDSAKKQLIERLKCFAEYSDMNKWVMFKANITSRLLKGIIWKSWQSNDVAELTMRLLEIICSYSVKVSDVKLILNMICNKYEGDTSYQGDSAWYQGALVKLLYSISQKQSTLNFFYLKGIDSGIELSPIEKFPTNGYSLFTWIKLDAAPSPKEHIGFGNFTPRLFSFFTENGDGIEAYFENNELCFSCKKGRVVSTAVMNNLKFTQKRWYFIVITHSTAKRGWTSTPAEINVVVDGNITFKSRLEYPTEFYSRSFKYCAIGASSVFVNSSSSDDRSSNMNASVSTSRFYNCLRGQITTLYMIAEVLTKEQINDLYVLGPNHASQFHPYQADKTLKSNLFDGITLHQKILFILHVKASEDKICFNLAPRPSSYQEPIAATLHGIEKCSTLSLQNAIHCLGDVEILFPMIMRFDDLDSVNLQAPFGSQDDFFDSEGPCKSFFALLSSLLQNNVRSQSHVLKSRGIKVISLLLQQVGPRHFSISAFKSMMALAGTLSSNEELSREVYFNLLFEFRLWMYTSIEIQDYCIDFLKSFVDARKQMCRKLFGIQFFLDVLQNIYWYKQGEYSASHRHTTAGVTRPKPSQLKELRGKVISIINSYFKDSITKDEALFLFRNILYSEDDTHVHEILMLLLDLLITKKEMIDIFVSYGGFEIICELLKRRDENVRIDCIKVVTFLMTNSSTPISFVKKLRFEDKEPVNLIKLMHNAPMTIGIYHALLCWSLEQYSDTFEFVDKNENEISQLILPKIKNFRIILAILALLDSEGTKRIVQCRILENLIVIFKQNISYCTELYKFWFWQLYLIHLVPVYGGQDGMLTGRDNKETADWALEFIAIVIWNLFEIDKNAYRVIEETIITIWTSGRQDCLESIRSFLTHMLSLASREINTSFSASFSITKLQNVMHLLTLAEEILFNHKDLVQAVVQKNSSRSGGSYSSSSISSGYVPLKNYDDMIFQSASNPWEENQALSIIYLEVIDSLDKTGNWRLDLPSKREMQPGEICRMVLRTLIAGISAPDSELRKKSLDQLMGFVERHIKINSVNPKNGRRESSDDVCCHDSGTFQQYILMLLGEMHEAFITSQVTNGSYDEKILFAYFFIIHKSKNYLVHLSEKGSFKETFDSLWVGKEFSSHALVEFATSRNWISIHDKYIVPAMKAANEDEFTMVRRMVERLSKKVNLFLNRSKKEELLSVKSEEAFEIEMIPIVKSYKDEESNRLTSIQADKKNDDMRTSRKWLSKFHELTQERGVWSLVRQNDIHWKLDRKENYSRMRRKLTINYDYDAHREASAKRDKTPIANSANKAKNVNIQRIKKANVDCSNNSTPILNAVEPWTDGWGFSGSSLVSESESLASSEDQEWNLITGDKIVETIDISSDMKLFSTDCEMIVLLSAIKGKIELTSTHLCFFVDRRNLLQELNNIEQGSIVVDSEMLRDKKWSISDIREIHMRKYMLRRSAFELFLTDQTNYFFNFPDPRDNKRLFKKIISLRPSSMINQDTKSPTKIFQRSRLTERWKTHEISNFEYLMHLNSIAGRSFNDLTQYFVFPWILNDYESETIDLSNPNIYRDLTKPIGALNPDRLEQFVERYENFEDPSGRIKKFLYGTHYSSAATVSCYLVRLEPYTSVHISLQGGRFDHADRQFHSIQDTWKSVLTASGDVRELIPEFFYHPEFLTNHNDFDLGVRQDGTHVGNVGLPKWANSPEEFIRIHREALESDYVSENLHHWIDLIFGYKQTGEEAAKAYNIFYYLTYEGAINIDSIQDPVERKSIEQQIYHFGQTPTQLLTEPHPKRLPSRDFLKKDLLNSDYNHQRFVVELKCGRLYLVDLPNPDNELYSINDSQQVITIDENGIIGCHRVLRKSTAPEIPFTMEVDPGLQYKSKLSSPYCFDAVISPRCFACSKDGKVIISAGHWDNTIKVSLTETGRTIDMISENGRTIVTGTRSSSLLSWKVNLTHDNEFLNIEHTPIHAFYGHDDEITCVVVNAEHDILISGSKDGTCIVHSLQNAHYIRTLRPMNDPDATVEFVCISRDANIVVYTEVNDEYYLHTYSVNGKLLNSIEITHQLNHMISASDKNIILTANEEGQICVYFALSLELSHEFNVPLVGRCIRLGAQFDFEENSNASEPELLHDILFRVGVTQRGVETYTPRLLLYDLKGGFGSLKKMNRLYEESSGNQESELHISSWGLRSEIHAQMPYPKNEYLQGLEKEEEELIYSEETNSRIEVETEVKDFKLDDAVQYWSDFNSVYYHPKSINAITQYQFEDEFMPFDTFSYGKGAFIEHQKDLDSFEENFRFFAEECDAIQGFQVFTGIIDGYGGFACSFLERLREEYPKTAIESFGITENRSWEPKGHKSYYKQILNVSFSTTQLIELSSLFNIINTPSTRSQFFRPNINLPYHTSSVVSAAIETSTLPFRTRHNFISMFDLINRLNWRGNTKLGSLGLAFPLPISNFGEVDADRLLPTSNNNVIQDLSMASNGQQAITTLGQSVVIRGLPNKFELLPAKGQKSASQITAEIFQRFETLNSGSSSFFSTGVTYPITKSFPKLFTHLNPDGYIDMSIPSDQIPSVHTVPALSHLTISTKSHNLLQQLANTLQNLDFNLFPEYEGGDKGLMREEFLETREALWSLCEAFKE</sequence>
<evidence type="ECO:0000256" key="7">
    <source>
        <dbReference type="ARBA" id="ARBA00054699"/>
    </source>
</evidence>
<evidence type="ECO:0000259" key="11">
    <source>
        <dbReference type="PROSITE" id="PS51783"/>
    </source>
</evidence>
<evidence type="ECO:0000256" key="5">
    <source>
        <dbReference type="ARBA" id="ARBA00022737"/>
    </source>
</evidence>
<dbReference type="Pfam" id="PF16057">
    <property type="entry name" value="DUF4800"/>
    <property type="match status" value="1"/>
</dbReference>
<evidence type="ECO:0000256" key="2">
    <source>
        <dbReference type="ARBA" id="ARBA00004173"/>
    </source>
</evidence>
<reference evidence="12" key="1">
    <citation type="submission" date="2022-08" db="EMBL/GenBank/DDBJ databases">
        <authorList>
            <person name="Kallberg Y."/>
            <person name="Tangrot J."/>
            <person name="Rosling A."/>
        </authorList>
    </citation>
    <scope>NUCLEOTIDE SEQUENCE</scope>
    <source>
        <strain evidence="12">Wild A</strain>
    </source>
</reference>
<dbReference type="SUPFAM" id="SSF48371">
    <property type="entry name" value="ARM repeat"/>
    <property type="match status" value="1"/>
</dbReference>
<name>A0A9W4SD46_9GLOM</name>
<dbReference type="CDD" id="cd01201">
    <property type="entry name" value="PH_BEACH"/>
    <property type="match status" value="1"/>
</dbReference>
<dbReference type="InterPro" id="IPR011993">
    <property type="entry name" value="PH-like_dom_sf"/>
</dbReference>
<dbReference type="SMART" id="SM01026">
    <property type="entry name" value="Beach"/>
    <property type="match status" value="1"/>
</dbReference>
<feature type="domain" description="BEACH-type PH" evidence="11">
    <location>
        <begin position="1446"/>
        <end position="1558"/>
    </location>
</feature>
<dbReference type="InterPro" id="IPR029209">
    <property type="entry name" value="DML1/Misato_tubulin"/>
</dbReference>
<dbReference type="Pfam" id="PF15787">
    <property type="entry name" value="DUF4704"/>
    <property type="match status" value="1"/>
</dbReference>
<dbReference type="InterPro" id="IPR019605">
    <property type="entry name" value="Misato_II_tubulin-like"/>
</dbReference>
<dbReference type="SUPFAM" id="SSF52490">
    <property type="entry name" value="Tubulin nucleotide-binding domain-like"/>
    <property type="match status" value="1"/>
</dbReference>
<dbReference type="InterPro" id="IPR036525">
    <property type="entry name" value="Tubulin/FtsZ_GTPase_sf"/>
</dbReference>
<evidence type="ECO:0000256" key="3">
    <source>
        <dbReference type="ARBA" id="ARBA00008507"/>
    </source>
</evidence>
<dbReference type="InterPro" id="IPR023362">
    <property type="entry name" value="PH-BEACH_dom"/>
</dbReference>
<dbReference type="PROSITE" id="PS51783">
    <property type="entry name" value="PH_BEACH"/>
    <property type="match status" value="1"/>
</dbReference>
<dbReference type="InterPro" id="IPR000409">
    <property type="entry name" value="BEACH_dom"/>
</dbReference>
<protein>
    <recommendedName>
        <fullName evidence="8">Beige protein homolog 1</fullName>
    </recommendedName>
</protein>
<dbReference type="Pfam" id="PF02138">
    <property type="entry name" value="Beach"/>
    <property type="match status" value="1"/>
</dbReference>
<dbReference type="InterPro" id="IPR015943">
    <property type="entry name" value="WD40/YVTN_repeat-like_dom_sf"/>
</dbReference>
<dbReference type="CDD" id="cd06060">
    <property type="entry name" value="misato"/>
    <property type="match status" value="1"/>
</dbReference>
<evidence type="ECO:0000256" key="1">
    <source>
        <dbReference type="ARBA" id="ARBA00003757"/>
    </source>
</evidence>
<dbReference type="InterPro" id="IPR050865">
    <property type="entry name" value="BEACH_Domain"/>
</dbReference>
<dbReference type="Pfam" id="PF14881">
    <property type="entry name" value="Tubulin_3"/>
    <property type="match status" value="1"/>
</dbReference>
<dbReference type="GO" id="GO:0008104">
    <property type="term" value="P:intracellular protein localization"/>
    <property type="evidence" value="ECO:0007669"/>
    <property type="project" value="TreeGrafter"/>
</dbReference>
<gene>
    <name evidence="12" type="ORF">FWILDA_LOCUS1466</name>
</gene>
<dbReference type="Gene3D" id="1.25.10.10">
    <property type="entry name" value="Leucine-rich Repeat Variant"/>
    <property type="match status" value="1"/>
</dbReference>
<dbReference type="PROSITE" id="PS50082">
    <property type="entry name" value="WD_REPEATS_2"/>
    <property type="match status" value="1"/>
</dbReference>
<dbReference type="SMART" id="SM00320">
    <property type="entry name" value="WD40"/>
    <property type="match status" value="3"/>
</dbReference>
<evidence type="ECO:0000313" key="12">
    <source>
        <dbReference type="EMBL" id="CAI2164239.1"/>
    </source>
</evidence>
<comment type="similarity">
    <text evidence="3">Belongs to the misato family.</text>
</comment>
<dbReference type="EMBL" id="CAMKVN010000142">
    <property type="protein sequence ID" value="CAI2164239.1"/>
    <property type="molecule type" value="Genomic_DNA"/>
</dbReference>
<dbReference type="Gene3D" id="2.60.120.200">
    <property type="match status" value="1"/>
</dbReference>
<keyword evidence="5" id="KW-0677">Repeat</keyword>
<dbReference type="PANTHER" id="PTHR13743">
    <property type="entry name" value="BEIGE/BEACH-RELATED"/>
    <property type="match status" value="1"/>
</dbReference>
<dbReference type="GO" id="GO:0016020">
    <property type="term" value="C:membrane"/>
    <property type="evidence" value="ECO:0007669"/>
    <property type="project" value="TreeGrafter"/>
</dbReference>
<keyword evidence="6" id="KW-0496">Mitochondrion</keyword>
<dbReference type="SUPFAM" id="SSF81837">
    <property type="entry name" value="BEACH domain"/>
    <property type="match status" value="1"/>
</dbReference>
<dbReference type="Gene3D" id="2.30.29.30">
    <property type="entry name" value="Pleckstrin-homology domain (PH domain)/Phosphotyrosine-binding domain (PTB)"/>
    <property type="match status" value="1"/>
</dbReference>
<comment type="caution">
    <text evidence="12">The sequence shown here is derived from an EMBL/GenBank/DDBJ whole genome shotgun (WGS) entry which is preliminary data.</text>
</comment>
<dbReference type="GO" id="GO:0005829">
    <property type="term" value="C:cytosol"/>
    <property type="evidence" value="ECO:0007669"/>
    <property type="project" value="TreeGrafter"/>
</dbReference>
<dbReference type="SUPFAM" id="SSF49899">
    <property type="entry name" value="Concanavalin A-like lectins/glucanases"/>
    <property type="match status" value="1"/>
</dbReference>
<dbReference type="FunFam" id="1.10.1540.10:FF:000001">
    <property type="entry name" value="neurobeachin isoform X1"/>
    <property type="match status" value="1"/>
</dbReference>
<evidence type="ECO:0000259" key="10">
    <source>
        <dbReference type="PROSITE" id="PS50197"/>
    </source>
</evidence>
<dbReference type="Pfam" id="PF14844">
    <property type="entry name" value="PH_BEACH"/>
    <property type="match status" value="1"/>
</dbReference>
<dbReference type="InterPro" id="IPR013320">
    <property type="entry name" value="ConA-like_dom_sf"/>
</dbReference>
<comment type="subcellular location">
    <subcellularLocation>
        <location evidence="2">Mitochondrion</location>
    </subcellularLocation>
</comment>
<dbReference type="OrthoDB" id="26681at2759"/>
<dbReference type="Gene3D" id="1.10.1540.10">
    <property type="entry name" value="BEACH domain"/>
    <property type="match status" value="1"/>
</dbReference>
<dbReference type="InterPro" id="IPR036372">
    <property type="entry name" value="BEACH_dom_sf"/>
</dbReference>
<dbReference type="InterPro" id="IPR046851">
    <property type="entry name" value="NBCH_WD40"/>
</dbReference>
<comment type="function">
    <text evidence="1">Involved in the partitioning of the mitochondrial organelle and mitochondrial DNA (mtDNA) inheritance.</text>
</comment>
<evidence type="ECO:0000256" key="4">
    <source>
        <dbReference type="ARBA" id="ARBA00022574"/>
    </source>
</evidence>